<organism evidence="3 4">
    <name type="scientific">Chlamydomonas reinhardtii</name>
    <name type="common">Chlamydomonas smithii</name>
    <dbReference type="NCBI Taxonomy" id="3055"/>
    <lineage>
        <taxon>Eukaryota</taxon>
        <taxon>Viridiplantae</taxon>
        <taxon>Chlorophyta</taxon>
        <taxon>core chlorophytes</taxon>
        <taxon>Chlorophyceae</taxon>
        <taxon>CS clade</taxon>
        <taxon>Chlamydomonadales</taxon>
        <taxon>Chlamydomonadaceae</taxon>
        <taxon>Chlamydomonas</taxon>
    </lineage>
</organism>
<feature type="compositionally biased region" description="Low complexity" evidence="2">
    <location>
        <begin position="185"/>
        <end position="200"/>
    </location>
</feature>
<proteinExistence type="predicted"/>
<protein>
    <submittedName>
        <fullName evidence="3">Uncharacterized protein</fullName>
    </submittedName>
</protein>
<feature type="region of interest" description="Disordered" evidence="2">
    <location>
        <begin position="96"/>
        <end position="124"/>
    </location>
</feature>
<reference evidence="3 4" key="1">
    <citation type="journal article" date="2007" name="Science">
        <title>The Chlamydomonas genome reveals the evolution of key animal and plant functions.</title>
        <authorList>
            <person name="Merchant S.S."/>
            <person name="Prochnik S.E."/>
            <person name="Vallon O."/>
            <person name="Harris E.H."/>
            <person name="Karpowicz S.J."/>
            <person name="Witman G.B."/>
            <person name="Terry A."/>
            <person name="Salamov A."/>
            <person name="Fritz-Laylin L.K."/>
            <person name="Marechal-Drouard L."/>
            <person name="Marshall W.F."/>
            <person name="Qu L.H."/>
            <person name="Nelson D.R."/>
            <person name="Sanderfoot A.A."/>
            <person name="Spalding M.H."/>
            <person name="Kapitonov V.V."/>
            <person name="Ren Q."/>
            <person name="Ferris P."/>
            <person name="Lindquist E."/>
            <person name="Shapiro H."/>
            <person name="Lucas S.M."/>
            <person name="Grimwood J."/>
            <person name="Schmutz J."/>
            <person name="Cardol P."/>
            <person name="Cerutti H."/>
            <person name="Chanfreau G."/>
            <person name="Chen C.L."/>
            <person name="Cognat V."/>
            <person name="Croft M.T."/>
            <person name="Dent R."/>
            <person name="Dutcher S."/>
            <person name="Fernandez E."/>
            <person name="Fukuzawa H."/>
            <person name="Gonzalez-Ballester D."/>
            <person name="Gonzalez-Halphen D."/>
            <person name="Hallmann A."/>
            <person name="Hanikenne M."/>
            <person name="Hippler M."/>
            <person name="Inwood W."/>
            <person name="Jabbari K."/>
            <person name="Kalanon M."/>
            <person name="Kuras R."/>
            <person name="Lefebvre P.A."/>
            <person name="Lemaire S.D."/>
            <person name="Lobanov A.V."/>
            <person name="Lohr M."/>
            <person name="Manuell A."/>
            <person name="Meier I."/>
            <person name="Mets L."/>
            <person name="Mittag M."/>
            <person name="Mittelmeier T."/>
            <person name="Moroney J.V."/>
            <person name="Moseley J."/>
            <person name="Napoli C."/>
            <person name="Nedelcu A.M."/>
            <person name="Niyogi K."/>
            <person name="Novoselov S.V."/>
            <person name="Paulsen I.T."/>
            <person name="Pazour G."/>
            <person name="Purton S."/>
            <person name="Ral J.P."/>
            <person name="Riano-Pachon D.M."/>
            <person name="Riekhof W."/>
            <person name="Rymarquis L."/>
            <person name="Schroda M."/>
            <person name="Stern D."/>
            <person name="Umen J."/>
            <person name="Willows R."/>
            <person name="Wilson N."/>
            <person name="Zimmer S.L."/>
            <person name="Allmer J."/>
            <person name="Balk J."/>
            <person name="Bisova K."/>
            <person name="Chen C.J."/>
            <person name="Elias M."/>
            <person name="Gendler K."/>
            <person name="Hauser C."/>
            <person name="Lamb M.R."/>
            <person name="Ledford H."/>
            <person name="Long J.C."/>
            <person name="Minagawa J."/>
            <person name="Page M.D."/>
            <person name="Pan J."/>
            <person name="Pootakham W."/>
            <person name="Roje S."/>
            <person name="Rose A."/>
            <person name="Stahlberg E."/>
            <person name="Terauchi A.M."/>
            <person name="Yang P."/>
            <person name="Ball S."/>
            <person name="Bowler C."/>
            <person name="Dieckmann C.L."/>
            <person name="Gladyshev V.N."/>
            <person name="Green P."/>
            <person name="Jorgensen R."/>
            <person name="Mayfield S."/>
            <person name="Mueller-Roeber B."/>
            <person name="Rajamani S."/>
            <person name="Sayre R.T."/>
            <person name="Brokstein P."/>
            <person name="Dubchak I."/>
            <person name="Goodstein D."/>
            <person name="Hornick L."/>
            <person name="Huang Y.W."/>
            <person name="Jhaveri J."/>
            <person name="Luo Y."/>
            <person name="Martinez D."/>
            <person name="Ngau W.C."/>
            <person name="Otillar B."/>
            <person name="Poliakov A."/>
            <person name="Porter A."/>
            <person name="Szajkowski L."/>
            <person name="Werner G."/>
            <person name="Zhou K."/>
            <person name="Grigoriev I.V."/>
            <person name="Rokhsar D.S."/>
            <person name="Grossman A.R."/>
        </authorList>
    </citation>
    <scope>NUCLEOTIDE SEQUENCE [LARGE SCALE GENOMIC DNA]</scope>
    <source>
        <strain evidence="4">CC-503</strain>
    </source>
</reference>
<feature type="region of interest" description="Disordered" evidence="2">
    <location>
        <begin position="157"/>
        <end position="284"/>
    </location>
</feature>
<dbReference type="RefSeq" id="XP_042926232.1">
    <property type="nucleotide sequence ID" value="XM_043061103.1"/>
</dbReference>
<keyword evidence="1" id="KW-0175">Coiled coil</keyword>
<dbReference type="EMBL" id="CM008964">
    <property type="protein sequence ID" value="PNW85422.1"/>
    <property type="molecule type" value="Genomic_DNA"/>
</dbReference>
<dbReference type="AlphaFoldDB" id="A0A2K3DY14"/>
<dbReference type="OrthoDB" id="545482at2759"/>
<dbReference type="GeneID" id="5717443"/>
<accession>A0A2K3DY14</accession>
<dbReference type="Gramene" id="PNW85422">
    <property type="protein sequence ID" value="PNW85422"/>
    <property type="gene ID" value="CHLRE_03g185700v5"/>
</dbReference>
<feature type="compositionally biased region" description="Basic residues" evidence="2">
    <location>
        <begin position="203"/>
        <end position="228"/>
    </location>
</feature>
<feature type="compositionally biased region" description="Low complexity" evidence="2">
    <location>
        <begin position="266"/>
        <end position="284"/>
    </location>
</feature>
<evidence type="ECO:0000256" key="2">
    <source>
        <dbReference type="SAM" id="MobiDB-lite"/>
    </source>
</evidence>
<gene>
    <name evidence="3" type="ORF">CHLRE_03g185700v5</name>
</gene>
<keyword evidence="4" id="KW-1185">Reference proteome</keyword>
<feature type="coiled-coil region" evidence="1">
    <location>
        <begin position="564"/>
        <end position="591"/>
    </location>
</feature>
<dbReference type="InParanoid" id="A0A2K3DY14"/>
<name>A0A2K3DY14_CHLRE</name>
<evidence type="ECO:0000313" key="4">
    <source>
        <dbReference type="Proteomes" id="UP000006906"/>
    </source>
</evidence>
<sequence>MGHKRLCARATHIHTLSFPLTPAGRDFFILELSRGGRVRTRLGGRHVGQGRYLFPEWNHVSPGAWNATFLLWATARRDLLQGALAHAPEDAVVAAGKQEDATAQVQQRSPAAEPRQQPHRLPPGFNALLHTNYLWQLQHWYVETTPRRPPVLTAQLHKGGQEDGRSPLTVAAGNPQPRTSLSMLSSEAGAAGKSPASASALLKQHRQHQHQQHQRRTSSRRRHAHRRRLQESAGAGAGAGGDDAPTSDGMAAAATNPSMCTEMHNSSRGSSSNSSSSSAGCSSSKRTAISRPLCTAGAAKGEWVRLPEGARDCPPGVCRGPLSPLLYGSPDNVAMDFHDVYVPYSCRYRLYTPDEAAACLSATRLVVLGDSRAHELQWYLSMHYPGVHAHHHLLLPYRVGIRALLAAEAAALDSRLAAAALGGGAGGGDGGGPSAGTAEQQAVAGTTTTAPAPVPTLRELMSGYDVLVLSSELHDIADYEHAAADYLQPYGLDPGLPGLRVSVAAVTNSTTNTTHNATRPDSLATHRSSTGRAAEALHPGGAPVGAQCAPDTPERAQLPKWRPVAQYLDALSELVTRYEELRAELQQAGLLRVRRVLWLLPGYRPAATPTCLPNQLERMLCLQEWEVAQVAGRAGWEVLDMGTMAQDGPAAWWSDDVHVSGARSGRKRTHSGLQVMQLQALFNVLCNPQQE</sequence>
<evidence type="ECO:0000256" key="1">
    <source>
        <dbReference type="SAM" id="Coils"/>
    </source>
</evidence>
<evidence type="ECO:0000313" key="3">
    <source>
        <dbReference type="EMBL" id="PNW85422.1"/>
    </source>
</evidence>
<feature type="region of interest" description="Disordered" evidence="2">
    <location>
        <begin position="511"/>
        <end position="553"/>
    </location>
</feature>
<dbReference type="ExpressionAtlas" id="A0A2K3DY14">
    <property type="expression patterns" value="differential"/>
</dbReference>
<dbReference type="Proteomes" id="UP000006906">
    <property type="component" value="Chromosome 3"/>
</dbReference>
<dbReference type="KEGG" id="cre:CHLRE_03g185700v5"/>